<dbReference type="GO" id="GO:0005829">
    <property type="term" value="C:cytosol"/>
    <property type="evidence" value="ECO:0007669"/>
    <property type="project" value="TreeGrafter"/>
</dbReference>
<evidence type="ECO:0000313" key="6">
    <source>
        <dbReference type="Proteomes" id="UP000007947"/>
    </source>
</evidence>
<keyword evidence="1" id="KW-0479">Metal-binding</keyword>
<dbReference type="EMBL" id="AP012204">
    <property type="protein sequence ID" value="BAK33798.1"/>
    <property type="molecule type" value="Genomic_DNA"/>
</dbReference>
<name>F5XLR9_MICPN</name>
<keyword evidence="6" id="KW-1185">Reference proteome</keyword>
<dbReference type="Proteomes" id="UP000007947">
    <property type="component" value="Chromosome"/>
</dbReference>
<evidence type="ECO:0000256" key="4">
    <source>
        <dbReference type="PROSITE-ProRule" id="PRU00742"/>
    </source>
</evidence>
<dbReference type="Pfam" id="PF00491">
    <property type="entry name" value="Arginase"/>
    <property type="match status" value="1"/>
</dbReference>
<dbReference type="GO" id="GO:0004053">
    <property type="term" value="F:arginase activity"/>
    <property type="evidence" value="ECO:0007669"/>
    <property type="project" value="TreeGrafter"/>
</dbReference>
<dbReference type="STRING" id="1032480.MLP_07840"/>
<dbReference type="KEGG" id="mph:MLP_07840"/>
<accession>F5XLR9</accession>
<dbReference type="PANTHER" id="PTHR43782:SF3">
    <property type="entry name" value="ARGINASE"/>
    <property type="match status" value="1"/>
</dbReference>
<evidence type="ECO:0000256" key="2">
    <source>
        <dbReference type="ARBA" id="ARBA00022801"/>
    </source>
</evidence>
<evidence type="ECO:0000313" key="5">
    <source>
        <dbReference type="EMBL" id="BAK33798.1"/>
    </source>
</evidence>
<evidence type="ECO:0000256" key="1">
    <source>
        <dbReference type="ARBA" id="ARBA00022723"/>
    </source>
</evidence>
<dbReference type="InterPro" id="IPR006035">
    <property type="entry name" value="Ureohydrolase"/>
</dbReference>
<comment type="similarity">
    <text evidence="4">Belongs to the arginase family.</text>
</comment>
<sequence length="299" mass="32297">MSATAVPQPADTHLRLIWPQWQGAGSSSVRQFTTEFPFDVGRRGYAVGAKVLEAVLPEHDGPTAVVPVEMGDRGLEERDGIEAKTIVLEQLRAALEIIGEHDPARITTLGGECSVSMAPFSYLIDKYGDDIAVMWIDSHPDMGTGEGEYPGYHAMVVSALTGHGDPELLDLLPATTTSDRVALVGMHDWTDPTLPAIADEWGLTVFGPDALRTSSAALLDWIRATGASKVAIHFDVDTIDADEVRFGLGYDKGGLTRAEARRVVADIDAVTDVVAFTIAEYTPRQVMQLQQLLADFPLL</sequence>
<keyword evidence="3" id="KW-0464">Manganese</keyword>
<dbReference type="InterPro" id="IPR023696">
    <property type="entry name" value="Ureohydrolase_dom_sf"/>
</dbReference>
<dbReference type="PROSITE" id="PS51409">
    <property type="entry name" value="ARGINASE_2"/>
    <property type="match status" value="1"/>
</dbReference>
<proteinExistence type="inferred from homology"/>
<dbReference type="AlphaFoldDB" id="F5XLR9"/>
<dbReference type="Gene3D" id="3.40.800.10">
    <property type="entry name" value="Ureohydrolase domain"/>
    <property type="match status" value="1"/>
</dbReference>
<protein>
    <submittedName>
        <fullName evidence="5">Putative hydrolase</fullName>
    </submittedName>
</protein>
<dbReference type="GO" id="GO:0030145">
    <property type="term" value="F:manganese ion binding"/>
    <property type="evidence" value="ECO:0007669"/>
    <property type="project" value="TreeGrafter"/>
</dbReference>
<evidence type="ECO:0000256" key="3">
    <source>
        <dbReference type="ARBA" id="ARBA00023211"/>
    </source>
</evidence>
<reference evidence="5 6" key="1">
    <citation type="submission" date="2011-05" db="EMBL/GenBank/DDBJ databases">
        <title>Whole genome sequence of Microlunatus phosphovorus NM-1.</title>
        <authorList>
            <person name="Hosoyama A."/>
            <person name="Sasaki K."/>
            <person name="Harada T."/>
            <person name="Igarashi R."/>
            <person name="Kawakoshi A."/>
            <person name="Sasagawa M."/>
            <person name="Fukada J."/>
            <person name="Nakamura S."/>
            <person name="Katano Y."/>
            <person name="Hanada S."/>
            <person name="Kamagata Y."/>
            <person name="Nakamura N."/>
            <person name="Yamazaki S."/>
            <person name="Fujita N."/>
        </authorList>
    </citation>
    <scope>NUCLEOTIDE SEQUENCE [LARGE SCALE GENOMIC DNA]</scope>
    <source>
        <strain evidence="6">ATCC 700054 / DSM 10555 / JCM 9379 / NBRC 101784 / NCIMB 13414 / VKM Ac-1990 / NM-1</strain>
    </source>
</reference>
<dbReference type="CDD" id="cd09999">
    <property type="entry name" value="Arginase-like_1"/>
    <property type="match status" value="1"/>
</dbReference>
<dbReference type="SUPFAM" id="SSF52768">
    <property type="entry name" value="Arginase/deacetylase"/>
    <property type="match status" value="1"/>
</dbReference>
<gene>
    <name evidence="5" type="ordered locus">MLP_07840</name>
</gene>
<dbReference type="eggNOG" id="COG0010">
    <property type="taxonomic scope" value="Bacteria"/>
</dbReference>
<organism evidence="5 6">
    <name type="scientific">Microlunatus phosphovorus (strain ATCC 700054 / DSM 10555 / JCM 9379 / NBRC 101784 / NCIMB 13414 / VKM Ac-1990 / NM-1)</name>
    <dbReference type="NCBI Taxonomy" id="1032480"/>
    <lineage>
        <taxon>Bacteria</taxon>
        <taxon>Bacillati</taxon>
        <taxon>Actinomycetota</taxon>
        <taxon>Actinomycetes</taxon>
        <taxon>Propionibacteriales</taxon>
        <taxon>Propionibacteriaceae</taxon>
        <taxon>Microlunatus</taxon>
    </lineage>
</organism>
<dbReference type="RefSeq" id="WP_013861685.1">
    <property type="nucleotide sequence ID" value="NC_015635.1"/>
</dbReference>
<dbReference type="HOGENOM" id="CLU_085654_1_0_11"/>
<keyword evidence="2 5" id="KW-0378">Hydrolase</keyword>
<dbReference type="PANTHER" id="PTHR43782">
    <property type="entry name" value="ARGINASE"/>
    <property type="match status" value="1"/>
</dbReference>